<dbReference type="PROSITE" id="PS50048">
    <property type="entry name" value="ZN2_CY6_FUNGAL_2"/>
    <property type="match status" value="1"/>
</dbReference>
<dbReference type="SMART" id="SM00906">
    <property type="entry name" value="Fungal_trans"/>
    <property type="match status" value="1"/>
</dbReference>
<keyword evidence="5" id="KW-0238">DNA-binding</keyword>
<name>A0ABP0B7B9_9PEZI</name>
<keyword evidence="7" id="KW-0539">Nucleus</keyword>
<reference evidence="10 11" key="1">
    <citation type="submission" date="2024-01" db="EMBL/GenBank/DDBJ databases">
        <authorList>
            <person name="Allen C."/>
            <person name="Tagirdzhanova G."/>
        </authorList>
    </citation>
    <scope>NUCLEOTIDE SEQUENCE [LARGE SCALE GENOMIC DNA]</scope>
</reference>
<dbReference type="PROSITE" id="PS00463">
    <property type="entry name" value="ZN2_CY6_FUNGAL_1"/>
    <property type="match status" value="1"/>
</dbReference>
<dbReference type="InterPro" id="IPR007219">
    <property type="entry name" value="XnlR_reg_dom"/>
</dbReference>
<evidence type="ECO:0000256" key="8">
    <source>
        <dbReference type="SAM" id="MobiDB-lite"/>
    </source>
</evidence>
<dbReference type="SUPFAM" id="SSF57701">
    <property type="entry name" value="Zn2/Cys6 DNA-binding domain"/>
    <property type="match status" value="1"/>
</dbReference>
<keyword evidence="6" id="KW-0804">Transcription</keyword>
<evidence type="ECO:0000256" key="1">
    <source>
        <dbReference type="ARBA" id="ARBA00004123"/>
    </source>
</evidence>
<keyword evidence="11" id="KW-1185">Reference proteome</keyword>
<evidence type="ECO:0000256" key="7">
    <source>
        <dbReference type="ARBA" id="ARBA00023242"/>
    </source>
</evidence>
<evidence type="ECO:0000256" key="5">
    <source>
        <dbReference type="ARBA" id="ARBA00023125"/>
    </source>
</evidence>
<evidence type="ECO:0000259" key="9">
    <source>
        <dbReference type="PROSITE" id="PS50048"/>
    </source>
</evidence>
<evidence type="ECO:0000256" key="6">
    <source>
        <dbReference type="ARBA" id="ARBA00023163"/>
    </source>
</evidence>
<dbReference type="Proteomes" id="UP001642482">
    <property type="component" value="Unassembled WGS sequence"/>
</dbReference>
<dbReference type="InterPro" id="IPR001138">
    <property type="entry name" value="Zn2Cys6_DnaBD"/>
</dbReference>
<comment type="caution">
    <text evidence="10">The sequence shown here is derived from an EMBL/GenBank/DDBJ whole genome shotgun (WGS) entry which is preliminary data.</text>
</comment>
<sequence length="899" mass="98185">MTMDTDSTASTAVDSSHHGHHSRHNHSNSQTFHFQHPSQQQHTTFSDTAMPPPFVPASASASVVSAASTSPPPPVHQGPPAWAANLTLLPEPDNATAADGGEPARTKRPRVALACQRCKARKQKCDGRQPCSKCLPSNTTCEYVVPQKPMPFGKNQYIKSLERRVAELETLLAHRGVAEVGTDHWGAAQAAAAPPQAGRPEGPSMLSSSAPDGHAPVGGRPPSALSENHSKASSPMSGHGHPSTTGRSKDVARDPDEAILDWQDGGLDSVVSVLRSLSLDVNGSGYIGASSHVALGRLFSFLNRSGGDRRPSAISANIGGHHLNQHQQQAQYFVDNASIVRRRSSSFHQLSMGATALKMTGATTAADTDAVSHTSETTAEAAAAAAIEPIDFADVPSNVADRLYVGYIKNIMTRFPVVHSVWLRQVHHRRYGLTDVFEATILHLIYATSARFIETTGESGPYHAKRHYASAMRHLDTMLEYNDTRTIQALMLMAIYCLRDPAGPGAWTCSRMALLVAIDHGLHRQTKAVAQARSMESEQRKRLFWACYCFDRQISIPMGRPLGISDRDIDIALPLDVDEDITEEQLAVIQLPTRVSPSDPSTSLTSFVLIAQLRQIESDIQETIYRVDNKSSAPVIDDAVIDGFLERLEQWKAQIPHDTTIVKDIPGFPYDGYYFYMVFYYKCQRLLLYPSLSDLTVSPRFLKECAKACAGVCGAYKRLHQTLAVGYSFMALQNVFIAGLTLVYCIWLCPSDIFDMATSNGIHDCSIVLFVIAERVPAATKYRNAFELIRQKVIDQIVSQAPDHRQPRAALSGLTDELMPSAHAFEVNMPFEVGNGSFEQFSQIITDMSGGESFVAGLTRFHAEMEAGGQPSQHQSHPIDPALPSLSMPYESVFGLSDM</sequence>
<evidence type="ECO:0000256" key="3">
    <source>
        <dbReference type="ARBA" id="ARBA00022833"/>
    </source>
</evidence>
<dbReference type="SMART" id="SM00066">
    <property type="entry name" value="GAL4"/>
    <property type="match status" value="1"/>
</dbReference>
<proteinExistence type="predicted"/>
<feature type="region of interest" description="Disordered" evidence="8">
    <location>
        <begin position="1"/>
        <end position="57"/>
    </location>
</feature>
<keyword evidence="4" id="KW-0805">Transcription regulation</keyword>
<gene>
    <name evidence="10" type="ORF">SEUCBS140593_002512</name>
</gene>
<accession>A0ABP0B7B9</accession>
<dbReference type="InterPro" id="IPR036864">
    <property type="entry name" value="Zn2-C6_fun-type_DNA-bd_sf"/>
</dbReference>
<dbReference type="Gene3D" id="4.10.240.10">
    <property type="entry name" value="Zn(2)-C6 fungal-type DNA-binding domain"/>
    <property type="match status" value="1"/>
</dbReference>
<dbReference type="Pfam" id="PF00172">
    <property type="entry name" value="Zn_clus"/>
    <property type="match status" value="1"/>
</dbReference>
<feature type="domain" description="Zn(2)-C6 fungal-type" evidence="9">
    <location>
        <begin position="114"/>
        <end position="143"/>
    </location>
</feature>
<dbReference type="PANTHER" id="PTHR47782:SF12">
    <property type="entry name" value="ZN(II)2CYS6 TRANSCRIPTION FACTOR (EUROFUNG)"/>
    <property type="match status" value="1"/>
</dbReference>
<protein>
    <recommendedName>
        <fullName evidence="9">Zn(2)-C6 fungal-type domain-containing protein</fullName>
    </recommendedName>
</protein>
<comment type="subcellular location">
    <subcellularLocation>
        <location evidence="1">Nucleus</location>
    </subcellularLocation>
</comment>
<dbReference type="PANTHER" id="PTHR47782">
    <property type="entry name" value="ZN(II)2CYS6 TRANSCRIPTION FACTOR (EUROFUNG)-RELATED"/>
    <property type="match status" value="1"/>
</dbReference>
<evidence type="ECO:0000313" key="11">
    <source>
        <dbReference type="Proteomes" id="UP001642482"/>
    </source>
</evidence>
<keyword evidence="2" id="KW-0479">Metal-binding</keyword>
<organism evidence="10 11">
    <name type="scientific">Sporothrix eucalyptigena</name>
    <dbReference type="NCBI Taxonomy" id="1812306"/>
    <lineage>
        <taxon>Eukaryota</taxon>
        <taxon>Fungi</taxon>
        <taxon>Dikarya</taxon>
        <taxon>Ascomycota</taxon>
        <taxon>Pezizomycotina</taxon>
        <taxon>Sordariomycetes</taxon>
        <taxon>Sordariomycetidae</taxon>
        <taxon>Ophiostomatales</taxon>
        <taxon>Ophiostomataceae</taxon>
        <taxon>Sporothrix</taxon>
    </lineage>
</organism>
<feature type="region of interest" description="Disordered" evidence="8">
    <location>
        <begin position="188"/>
        <end position="251"/>
    </location>
</feature>
<evidence type="ECO:0000313" key="10">
    <source>
        <dbReference type="EMBL" id="CAK7215387.1"/>
    </source>
</evidence>
<dbReference type="CDD" id="cd12148">
    <property type="entry name" value="fungal_TF_MHR"/>
    <property type="match status" value="1"/>
</dbReference>
<dbReference type="InterPro" id="IPR052202">
    <property type="entry name" value="Yeast_MetPath_Reg"/>
</dbReference>
<dbReference type="CDD" id="cd00067">
    <property type="entry name" value="GAL4"/>
    <property type="match status" value="1"/>
</dbReference>
<feature type="compositionally biased region" description="Polar residues" evidence="8">
    <location>
        <begin position="30"/>
        <end position="47"/>
    </location>
</feature>
<feature type="compositionally biased region" description="Polar residues" evidence="8">
    <location>
        <begin position="225"/>
        <end position="246"/>
    </location>
</feature>
<evidence type="ECO:0000256" key="4">
    <source>
        <dbReference type="ARBA" id="ARBA00023015"/>
    </source>
</evidence>
<dbReference type="EMBL" id="CAWUHD010000017">
    <property type="protein sequence ID" value="CAK7215387.1"/>
    <property type="molecule type" value="Genomic_DNA"/>
</dbReference>
<evidence type="ECO:0000256" key="2">
    <source>
        <dbReference type="ARBA" id="ARBA00022723"/>
    </source>
</evidence>
<dbReference type="Pfam" id="PF04082">
    <property type="entry name" value="Fungal_trans"/>
    <property type="match status" value="1"/>
</dbReference>
<keyword evidence="3" id="KW-0862">Zinc</keyword>
<feature type="compositionally biased region" description="Low complexity" evidence="8">
    <location>
        <begin position="1"/>
        <end position="14"/>
    </location>
</feature>